<name>A0AAV5MCA6_9ROSI</name>
<dbReference type="Proteomes" id="UP001054252">
    <property type="component" value="Unassembled WGS sequence"/>
</dbReference>
<dbReference type="EMBL" id="BPVZ01000229">
    <property type="protein sequence ID" value="GKV47511.1"/>
    <property type="molecule type" value="Genomic_DNA"/>
</dbReference>
<gene>
    <name evidence="1" type="ORF">SLEP1_g54412</name>
</gene>
<sequence>MISFTTPHLPSSPFSTLLSAQPYLSGTISPDFNSGGF</sequence>
<accession>A0AAV5MCA6</accession>
<protein>
    <submittedName>
        <fullName evidence="1">Uncharacterized protein</fullName>
    </submittedName>
</protein>
<proteinExistence type="predicted"/>
<evidence type="ECO:0000313" key="1">
    <source>
        <dbReference type="EMBL" id="GKV47511.1"/>
    </source>
</evidence>
<comment type="caution">
    <text evidence="1">The sequence shown here is derived from an EMBL/GenBank/DDBJ whole genome shotgun (WGS) entry which is preliminary data.</text>
</comment>
<organism evidence="1 2">
    <name type="scientific">Rubroshorea leprosula</name>
    <dbReference type="NCBI Taxonomy" id="152421"/>
    <lineage>
        <taxon>Eukaryota</taxon>
        <taxon>Viridiplantae</taxon>
        <taxon>Streptophyta</taxon>
        <taxon>Embryophyta</taxon>
        <taxon>Tracheophyta</taxon>
        <taxon>Spermatophyta</taxon>
        <taxon>Magnoliopsida</taxon>
        <taxon>eudicotyledons</taxon>
        <taxon>Gunneridae</taxon>
        <taxon>Pentapetalae</taxon>
        <taxon>rosids</taxon>
        <taxon>malvids</taxon>
        <taxon>Malvales</taxon>
        <taxon>Dipterocarpaceae</taxon>
        <taxon>Rubroshorea</taxon>
    </lineage>
</organism>
<keyword evidence="2" id="KW-1185">Reference proteome</keyword>
<evidence type="ECO:0000313" key="2">
    <source>
        <dbReference type="Proteomes" id="UP001054252"/>
    </source>
</evidence>
<reference evidence="1 2" key="1">
    <citation type="journal article" date="2021" name="Commun. Biol.">
        <title>The genome of Shorea leprosula (Dipterocarpaceae) highlights the ecological relevance of drought in aseasonal tropical rainforests.</title>
        <authorList>
            <person name="Ng K.K.S."/>
            <person name="Kobayashi M.J."/>
            <person name="Fawcett J.A."/>
            <person name="Hatakeyama M."/>
            <person name="Paape T."/>
            <person name="Ng C.H."/>
            <person name="Ang C.C."/>
            <person name="Tnah L.H."/>
            <person name="Lee C.T."/>
            <person name="Nishiyama T."/>
            <person name="Sese J."/>
            <person name="O'Brien M.J."/>
            <person name="Copetti D."/>
            <person name="Mohd Noor M.I."/>
            <person name="Ong R.C."/>
            <person name="Putra M."/>
            <person name="Sireger I.Z."/>
            <person name="Indrioko S."/>
            <person name="Kosugi Y."/>
            <person name="Izuno A."/>
            <person name="Isagi Y."/>
            <person name="Lee S.L."/>
            <person name="Shimizu K.K."/>
        </authorList>
    </citation>
    <scope>NUCLEOTIDE SEQUENCE [LARGE SCALE GENOMIC DNA]</scope>
    <source>
        <strain evidence="1">214</strain>
    </source>
</reference>
<dbReference type="AlphaFoldDB" id="A0AAV5MCA6"/>